<protein>
    <submittedName>
        <fullName evidence="2">Uncharacterized protein</fullName>
    </submittedName>
</protein>
<proteinExistence type="predicted"/>
<sequence length="143" mass="15891">MCSISGLLQSTMPKAGTKTTTTTSDLLSTDLTTKPQGQSTPTTQEFNQEAATKHVEHFVPLPPNHPVSPQEAVSLNGRAKWWCYLMTAALMGTEAIQKKKKKKKKKKRSLEKDFIFLTFRIPSGILSHKQFYLPDVSDSLGNP</sequence>
<gene>
    <name evidence="2" type="ORF">DILT_LOCUS16731</name>
</gene>
<name>A0A3P7MZB2_DIBLA</name>
<evidence type="ECO:0000256" key="1">
    <source>
        <dbReference type="SAM" id="MobiDB-lite"/>
    </source>
</evidence>
<evidence type="ECO:0000313" key="3">
    <source>
        <dbReference type="Proteomes" id="UP000281553"/>
    </source>
</evidence>
<feature type="compositionally biased region" description="Low complexity" evidence="1">
    <location>
        <begin position="17"/>
        <end position="34"/>
    </location>
</feature>
<evidence type="ECO:0000313" key="2">
    <source>
        <dbReference type="EMBL" id="VDN35274.1"/>
    </source>
</evidence>
<reference evidence="2 3" key="1">
    <citation type="submission" date="2018-11" db="EMBL/GenBank/DDBJ databases">
        <authorList>
            <consortium name="Pathogen Informatics"/>
        </authorList>
    </citation>
    <scope>NUCLEOTIDE SEQUENCE [LARGE SCALE GENOMIC DNA]</scope>
</reference>
<dbReference type="Proteomes" id="UP000281553">
    <property type="component" value="Unassembled WGS sequence"/>
</dbReference>
<dbReference type="EMBL" id="UYRU01086754">
    <property type="protein sequence ID" value="VDN35274.1"/>
    <property type="molecule type" value="Genomic_DNA"/>
</dbReference>
<organism evidence="2 3">
    <name type="scientific">Dibothriocephalus latus</name>
    <name type="common">Fish tapeworm</name>
    <name type="synonym">Diphyllobothrium latum</name>
    <dbReference type="NCBI Taxonomy" id="60516"/>
    <lineage>
        <taxon>Eukaryota</taxon>
        <taxon>Metazoa</taxon>
        <taxon>Spiralia</taxon>
        <taxon>Lophotrochozoa</taxon>
        <taxon>Platyhelminthes</taxon>
        <taxon>Cestoda</taxon>
        <taxon>Eucestoda</taxon>
        <taxon>Diphyllobothriidea</taxon>
        <taxon>Diphyllobothriidae</taxon>
        <taxon>Dibothriocephalus</taxon>
    </lineage>
</organism>
<accession>A0A3P7MZB2</accession>
<keyword evidence="3" id="KW-1185">Reference proteome</keyword>
<dbReference type="AlphaFoldDB" id="A0A3P7MZB2"/>
<feature type="region of interest" description="Disordered" evidence="1">
    <location>
        <begin position="13"/>
        <end position="49"/>
    </location>
</feature>
<dbReference type="OrthoDB" id="10671900at2759"/>
<feature type="compositionally biased region" description="Polar residues" evidence="1">
    <location>
        <begin position="35"/>
        <end position="49"/>
    </location>
</feature>